<reference evidence="2" key="1">
    <citation type="submission" date="2006-10" db="EMBL/GenBank/DDBJ databases">
        <authorList>
            <person name="Amadeo P."/>
            <person name="Zhao Q."/>
            <person name="Wortman J."/>
            <person name="Fraser-Liggett C."/>
            <person name="Carlton J."/>
        </authorList>
    </citation>
    <scope>NUCLEOTIDE SEQUENCE</scope>
    <source>
        <strain evidence="2">G3</strain>
    </source>
</reference>
<gene>
    <name evidence="2" type="ORF">TVAG_545260</name>
</gene>
<keyword evidence="1" id="KW-0472">Membrane</keyword>
<dbReference type="VEuPathDB" id="TrichDB:TVAG_545260"/>
<evidence type="ECO:0000313" key="3">
    <source>
        <dbReference type="Proteomes" id="UP000001542"/>
    </source>
</evidence>
<sequence length="199" mass="22655">MSSVVGLLGAVIVVGIWWSNIRYDFPFWQNDNDEAYNLYIVVLCGWIFPIISFIAATLNRFLVKCKLNFLASLFMTLSLLAGIGEVVDLIMVIVMSEPKYCKIIQEKTTYPGNETEKYKKWYEGKTKKMNPGQIAKFDSNLRNYRCDTPNLYVTIFLSVCAGAIMLSFIIVITAKRCAERNNPELESVSDNTRFLLSQA</sequence>
<keyword evidence="1" id="KW-1133">Transmembrane helix</keyword>
<reference evidence="2" key="2">
    <citation type="journal article" date="2007" name="Science">
        <title>Draft genome sequence of the sexually transmitted pathogen Trichomonas vaginalis.</title>
        <authorList>
            <person name="Carlton J.M."/>
            <person name="Hirt R.P."/>
            <person name="Silva J.C."/>
            <person name="Delcher A.L."/>
            <person name="Schatz M."/>
            <person name="Zhao Q."/>
            <person name="Wortman J.R."/>
            <person name="Bidwell S.L."/>
            <person name="Alsmark U.C.M."/>
            <person name="Besteiro S."/>
            <person name="Sicheritz-Ponten T."/>
            <person name="Noel C.J."/>
            <person name="Dacks J.B."/>
            <person name="Foster P.G."/>
            <person name="Simillion C."/>
            <person name="Van de Peer Y."/>
            <person name="Miranda-Saavedra D."/>
            <person name="Barton G.J."/>
            <person name="Westrop G.D."/>
            <person name="Mueller S."/>
            <person name="Dessi D."/>
            <person name="Fiori P.L."/>
            <person name="Ren Q."/>
            <person name="Paulsen I."/>
            <person name="Zhang H."/>
            <person name="Bastida-Corcuera F.D."/>
            <person name="Simoes-Barbosa A."/>
            <person name="Brown M.T."/>
            <person name="Hayes R.D."/>
            <person name="Mukherjee M."/>
            <person name="Okumura C.Y."/>
            <person name="Schneider R."/>
            <person name="Smith A.J."/>
            <person name="Vanacova S."/>
            <person name="Villalvazo M."/>
            <person name="Haas B.J."/>
            <person name="Pertea M."/>
            <person name="Feldblyum T.V."/>
            <person name="Utterback T.R."/>
            <person name="Shu C.L."/>
            <person name="Osoegawa K."/>
            <person name="de Jong P.J."/>
            <person name="Hrdy I."/>
            <person name="Horvathova L."/>
            <person name="Zubacova Z."/>
            <person name="Dolezal P."/>
            <person name="Malik S.B."/>
            <person name="Logsdon J.M. Jr."/>
            <person name="Henze K."/>
            <person name="Gupta A."/>
            <person name="Wang C.C."/>
            <person name="Dunne R.L."/>
            <person name="Upcroft J.A."/>
            <person name="Upcroft P."/>
            <person name="White O."/>
            <person name="Salzberg S.L."/>
            <person name="Tang P."/>
            <person name="Chiu C.-H."/>
            <person name="Lee Y.-S."/>
            <person name="Embley T.M."/>
            <person name="Coombs G.H."/>
            <person name="Mottram J.C."/>
            <person name="Tachezy J."/>
            <person name="Fraser-Liggett C.M."/>
            <person name="Johnson P.J."/>
        </authorList>
    </citation>
    <scope>NUCLEOTIDE SEQUENCE [LARGE SCALE GENOMIC DNA]</scope>
    <source>
        <strain evidence="2">G3</strain>
    </source>
</reference>
<feature type="transmembrane region" description="Helical" evidence="1">
    <location>
        <begin position="70"/>
        <end position="94"/>
    </location>
</feature>
<feature type="transmembrane region" description="Helical" evidence="1">
    <location>
        <begin position="38"/>
        <end position="58"/>
    </location>
</feature>
<proteinExistence type="predicted"/>
<name>A2GKJ7_TRIV3</name>
<dbReference type="Proteomes" id="UP000001542">
    <property type="component" value="Unassembled WGS sequence"/>
</dbReference>
<dbReference type="SMR" id="A2GKJ7"/>
<dbReference type="AlphaFoldDB" id="A2GKJ7"/>
<evidence type="ECO:0000256" key="1">
    <source>
        <dbReference type="SAM" id="Phobius"/>
    </source>
</evidence>
<organism evidence="2 3">
    <name type="scientific">Trichomonas vaginalis (strain ATCC PRA-98 / G3)</name>
    <dbReference type="NCBI Taxonomy" id="412133"/>
    <lineage>
        <taxon>Eukaryota</taxon>
        <taxon>Metamonada</taxon>
        <taxon>Parabasalia</taxon>
        <taxon>Trichomonadida</taxon>
        <taxon>Trichomonadidae</taxon>
        <taxon>Trichomonas</taxon>
    </lineage>
</organism>
<evidence type="ECO:0000313" key="2">
    <source>
        <dbReference type="EMBL" id="EAX82320.1"/>
    </source>
</evidence>
<dbReference type="KEGG" id="tva:4739949"/>
<keyword evidence="1" id="KW-0812">Transmembrane</keyword>
<accession>A2GKJ7</accession>
<dbReference type="EMBL" id="DS116802">
    <property type="protein sequence ID" value="EAX82320.1"/>
    <property type="molecule type" value="Genomic_DNA"/>
</dbReference>
<protein>
    <submittedName>
        <fullName evidence="2">Uncharacterized protein</fullName>
    </submittedName>
</protein>
<feature type="transmembrane region" description="Helical" evidence="1">
    <location>
        <begin position="151"/>
        <end position="172"/>
    </location>
</feature>
<dbReference type="RefSeq" id="XP_001295250.1">
    <property type="nucleotide sequence ID" value="XM_001295249.1"/>
</dbReference>
<keyword evidence="3" id="KW-1185">Reference proteome</keyword>
<dbReference type="VEuPathDB" id="TrichDB:TVAGG3_0917460"/>
<dbReference type="InParanoid" id="A2GKJ7"/>